<sequence>MNYFFCADESRQVNEDPIGSGCRRQCYVLIECPPPWMANEFDSKAVPANLRSLENEFYAVEPDGILLFIYSEELRQNYLTRILIFRPMMGYSGGYIKQEIHVSSLEDVAIVLKDWLAGKDIADTDINPHTRDILVCTHGTHDKCCAKYGIPFYRQAKNIVADLAVESVRIWQSSHFSGHRFAPTILDLPQGRYYGKLDCQSFTNILTYTGDINCLKSIYRGWGILPFPAQVMEGELIFLHGWQWFNYKVSCCFIEQSEDECFNRIEISAILPDGDIKTYQADVVEDESKSIYLIGDCHGIEPELIPKYSVNNLIQII</sequence>
<evidence type="ECO:0000313" key="1">
    <source>
        <dbReference type="EMBL" id="BAY68210.1"/>
    </source>
</evidence>
<name>A0A1Z4KGU5_ANAVA</name>
<dbReference type="CDD" id="cd03062">
    <property type="entry name" value="TRX_Fd_Sucrase"/>
    <property type="match status" value="1"/>
</dbReference>
<dbReference type="EMBL" id="AP018216">
    <property type="protein sequence ID" value="BAY68210.1"/>
    <property type="molecule type" value="Genomic_DNA"/>
</dbReference>
<evidence type="ECO:0008006" key="3">
    <source>
        <dbReference type="Google" id="ProtNLM"/>
    </source>
</evidence>
<organism evidence="1 2">
    <name type="scientific">Trichormus variabilis NIES-23</name>
    <dbReference type="NCBI Taxonomy" id="1973479"/>
    <lineage>
        <taxon>Bacteria</taxon>
        <taxon>Bacillati</taxon>
        <taxon>Cyanobacteriota</taxon>
        <taxon>Cyanophyceae</taxon>
        <taxon>Nostocales</taxon>
        <taxon>Nostocaceae</taxon>
        <taxon>Trichormus</taxon>
    </lineage>
</organism>
<accession>A0A1Z4KGU5</accession>
<dbReference type="PIRSF" id="PIRSF035042">
    <property type="entry name" value="UCP035042_thirdx"/>
    <property type="match status" value="1"/>
</dbReference>
<dbReference type="Proteomes" id="UP000217507">
    <property type="component" value="Chromosome"/>
</dbReference>
<dbReference type="InterPro" id="IPR036249">
    <property type="entry name" value="Thioredoxin-like_sf"/>
</dbReference>
<dbReference type="InterPro" id="IPR010350">
    <property type="entry name" value="Aim32/Apd1-like_bac"/>
</dbReference>
<gene>
    <name evidence="1" type="ORF">NIES23_09940</name>
</gene>
<proteinExistence type="predicted"/>
<dbReference type="InterPro" id="IPR009737">
    <property type="entry name" value="Aim32/Apd1-like"/>
</dbReference>
<dbReference type="SMR" id="A0A1Z4KGU5"/>
<dbReference type="Pfam" id="PF06999">
    <property type="entry name" value="Suc_Fer-like"/>
    <property type="match status" value="1"/>
</dbReference>
<dbReference type="SUPFAM" id="SSF52833">
    <property type="entry name" value="Thioredoxin-like"/>
    <property type="match status" value="1"/>
</dbReference>
<dbReference type="Gene3D" id="3.40.30.10">
    <property type="entry name" value="Glutaredoxin"/>
    <property type="match status" value="1"/>
</dbReference>
<evidence type="ECO:0000313" key="2">
    <source>
        <dbReference type="Proteomes" id="UP000217507"/>
    </source>
</evidence>
<protein>
    <recommendedName>
        <fullName evidence="3">Sucraseferredoxin family protein</fullName>
    </recommendedName>
</protein>
<dbReference type="AlphaFoldDB" id="A0A1Z4KGU5"/>
<reference evidence="1 2" key="1">
    <citation type="submission" date="2017-06" db="EMBL/GenBank/DDBJ databases">
        <title>Genome sequencing of cyanobaciteial culture collection at National Institute for Environmental Studies (NIES).</title>
        <authorList>
            <person name="Hirose Y."/>
            <person name="Shimura Y."/>
            <person name="Fujisawa T."/>
            <person name="Nakamura Y."/>
            <person name="Kawachi M."/>
        </authorList>
    </citation>
    <scope>NUCLEOTIDE SEQUENCE [LARGE SCALE GENOMIC DNA]</scope>
    <source>
        <strain evidence="1 2">NIES-23</strain>
    </source>
</reference>